<dbReference type="GO" id="GO:0016616">
    <property type="term" value="F:oxidoreductase activity, acting on the CH-OH group of donors, NAD or NADP as acceptor"/>
    <property type="evidence" value="ECO:0007669"/>
    <property type="project" value="TreeGrafter"/>
</dbReference>
<accession>A0A2A6E897</accession>
<dbReference type="AlphaFoldDB" id="A0A2A6E897"/>
<evidence type="ECO:0000313" key="3">
    <source>
        <dbReference type="Proteomes" id="UP000219259"/>
    </source>
</evidence>
<dbReference type="PRINTS" id="PR00081">
    <property type="entry name" value="GDHRDH"/>
</dbReference>
<dbReference type="InterPro" id="IPR002347">
    <property type="entry name" value="SDR_fam"/>
</dbReference>
<dbReference type="PRINTS" id="PR00080">
    <property type="entry name" value="SDRFAMILY"/>
</dbReference>
<reference evidence="2 3" key="1">
    <citation type="submission" date="2017-09" db="EMBL/GenBank/DDBJ databases">
        <title>Phase variable restriction modification systems are present in the genome sequences of periodontal pathogens Prevotella intermedia, Tannerella forsythia and Porphyromonas gingivalis.</title>
        <authorList>
            <person name="Haigh R.D."/>
            <person name="Crawford L."/>
            <person name="Ralph J."/>
            <person name="Wanford J."/>
            <person name="Vartoukian S.R."/>
            <person name="Hijazib K."/>
            <person name="Wade W."/>
            <person name="Oggioni M.R."/>
        </authorList>
    </citation>
    <scope>NUCLEOTIDE SEQUENCE [LARGE SCALE GENOMIC DNA]</scope>
    <source>
        <strain evidence="2 3">WW11663</strain>
    </source>
</reference>
<organism evidence="2 3">
    <name type="scientific">Tannerella forsythia</name>
    <name type="common">Bacteroides forsythus</name>
    <dbReference type="NCBI Taxonomy" id="28112"/>
    <lineage>
        <taxon>Bacteria</taxon>
        <taxon>Pseudomonadati</taxon>
        <taxon>Bacteroidota</taxon>
        <taxon>Bacteroidia</taxon>
        <taxon>Bacteroidales</taxon>
        <taxon>Tannerellaceae</taxon>
        <taxon>Tannerella</taxon>
    </lineage>
</organism>
<comment type="caution">
    <text evidence="2">The sequence shown here is derived from an EMBL/GenBank/DDBJ whole genome shotgun (WGS) entry which is preliminary data.</text>
</comment>
<comment type="similarity">
    <text evidence="1">Belongs to the short-chain dehydrogenases/reductases (SDR) family.</text>
</comment>
<protein>
    <submittedName>
        <fullName evidence="2">Short-chain dehydrogenase</fullName>
    </submittedName>
</protein>
<dbReference type="Gene3D" id="3.40.50.720">
    <property type="entry name" value="NAD(P)-binding Rossmann-like Domain"/>
    <property type="match status" value="1"/>
</dbReference>
<dbReference type="EMBL" id="NSLJ01000009">
    <property type="protein sequence ID" value="PDP44188.1"/>
    <property type="molecule type" value="Genomic_DNA"/>
</dbReference>
<dbReference type="PANTHER" id="PTHR42760">
    <property type="entry name" value="SHORT-CHAIN DEHYDROGENASES/REDUCTASES FAMILY MEMBER"/>
    <property type="match status" value="1"/>
</dbReference>
<evidence type="ECO:0000313" key="2">
    <source>
        <dbReference type="EMBL" id="PDP44188.1"/>
    </source>
</evidence>
<dbReference type="RefSeq" id="WP_060827565.1">
    <property type="nucleotide sequence ID" value="NZ_CAJPTF010000004.1"/>
</dbReference>
<gene>
    <name evidence="2" type="ORF">CLI86_04880</name>
</gene>
<dbReference type="SUPFAM" id="SSF51735">
    <property type="entry name" value="NAD(P)-binding Rossmann-fold domains"/>
    <property type="match status" value="1"/>
</dbReference>
<proteinExistence type="inferred from homology"/>
<name>A0A2A6E897_TANFO</name>
<dbReference type="InterPro" id="IPR036291">
    <property type="entry name" value="NAD(P)-bd_dom_sf"/>
</dbReference>
<sequence length="245" mass="26950">MRLENKVILVTGGSGLIGREIMKHLKKEGAISINAEITVETDISKQQINCDVTSQTSINETITAVIEGFGRIDGLVNSAYPRTKDWGMKFEEVPFESWRKNIDMQLNSVFLLCQKVLEHMKQQGAGAIVNIASIYGVVGNDFTIYEGYGGTSPAAYSAIKGGIINFSRYLASYYGKYNIRVNCVSPGGIFENQHPSFVERYSNKSLLKRMGKAEEIAPAVSFLLSDEASFITGHNLMVDGGWTAI</sequence>
<dbReference type="Proteomes" id="UP000219259">
    <property type="component" value="Unassembled WGS sequence"/>
</dbReference>
<dbReference type="GO" id="GO:0030497">
    <property type="term" value="P:fatty acid elongation"/>
    <property type="evidence" value="ECO:0007669"/>
    <property type="project" value="TreeGrafter"/>
</dbReference>
<dbReference type="FunFam" id="3.40.50.720:FF:000084">
    <property type="entry name" value="Short-chain dehydrogenase reductase"/>
    <property type="match status" value="1"/>
</dbReference>
<dbReference type="PANTHER" id="PTHR42760:SF40">
    <property type="entry name" value="3-OXOACYL-[ACYL-CARRIER-PROTEIN] REDUCTASE, CHLOROPLASTIC"/>
    <property type="match status" value="1"/>
</dbReference>
<evidence type="ECO:0000256" key="1">
    <source>
        <dbReference type="ARBA" id="ARBA00006484"/>
    </source>
</evidence>
<dbReference type="Pfam" id="PF13561">
    <property type="entry name" value="adh_short_C2"/>
    <property type="match status" value="1"/>
</dbReference>